<dbReference type="Proteomes" id="UP000256913">
    <property type="component" value="Unassembled WGS sequence"/>
</dbReference>
<dbReference type="Pfam" id="PF04075">
    <property type="entry name" value="F420H2_quin_red"/>
    <property type="match status" value="1"/>
</dbReference>
<dbReference type="AlphaFoldDB" id="A0A3D9ZRQ6"/>
<dbReference type="OrthoDB" id="8225825at2"/>
<dbReference type="GO" id="GO:0016491">
    <property type="term" value="F:oxidoreductase activity"/>
    <property type="evidence" value="ECO:0007669"/>
    <property type="project" value="InterPro"/>
</dbReference>
<evidence type="ECO:0000313" key="4">
    <source>
        <dbReference type="Proteomes" id="UP000256913"/>
    </source>
</evidence>
<accession>A0A3D9ZRQ6</accession>
<keyword evidence="4" id="KW-1185">Reference proteome</keyword>
<dbReference type="RefSeq" id="WP_116071040.1">
    <property type="nucleotide sequence ID" value="NZ_BONB01000054.1"/>
</dbReference>
<dbReference type="PANTHER" id="PTHR39428">
    <property type="entry name" value="F420H(2)-DEPENDENT QUINONE REDUCTASE RV1261C"/>
    <property type="match status" value="1"/>
</dbReference>
<dbReference type="NCBIfam" id="TIGR00026">
    <property type="entry name" value="hi_GC_TIGR00026"/>
    <property type="match status" value="1"/>
</dbReference>
<comment type="caution">
    <text evidence="3">The sequence shown here is derived from an EMBL/GenBank/DDBJ whole genome shotgun (WGS) entry which is preliminary data.</text>
</comment>
<dbReference type="GO" id="GO:0005886">
    <property type="term" value="C:plasma membrane"/>
    <property type="evidence" value="ECO:0007669"/>
    <property type="project" value="TreeGrafter"/>
</dbReference>
<evidence type="ECO:0000256" key="1">
    <source>
        <dbReference type="ARBA" id="ARBA00008710"/>
    </source>
</evidence>
<dbReference type="PANTHER" id="PTHR39428:SF3">
    <property type="entry name" value="DEAZAFLAVIN-DEPENDENT NITROREDUCTASE"/>
    <property type="match status" value="1"/>
</dbReference>
<name>A0A3D9ZRQ6_9ACTN</name>
<organism evidence="3 4">
    <name type="scientific">Asanoa ferruginea</name>
    <dbReference type="NCBI Taxonomy" id="53367"/>
    <lineage>
        <taxon>Bacteria</taxon>
        <taxon>Bacillati</taxon>
        <taxon>Actinomycetota</taxon>
        <taxon>Actinomycetes</taxon>
        <taxon>Micromonosporales</taxon>
        <taxon>Micromonosporaceae</taxon>
        <taxon>Asanoa</taxon>
    </lineage>
</organism>
<sequence length="147" mass="16400">MPLTGEYAPSPSDWSRKQAELFESTAGAEGNTLRGRPIILLTSIGARTGKVRKTPLMRVEHDGEYAVVASQGGAPTHPVWYHNLVAHPHVELQDGAVRKDYIAREATGDERATWWKRATATWPDYDDYQTKTDRVIPLFVLTPKSAE</sequence>
<dbReference type="InterPro" id="IPR012349">
    <property type="entry name" value="Split_barrel_FMN-bd"/>
</dbReference>
<dbReference type="InterPro" id="IPR004378">
    <property type="entry name" value="F420H2_quin_Rdtase"/>
</dbReference>
<reference evidence="3 4" key="1">
    <citation type="submission" date="2018-08" db="EMBL/GenBank/DDBJ databases">
        <title>Sequencing the genomes of 1000 actinobacteria strains.</title>
        <authorList>
            <person name="Klenk H.-P."/>
        </authorList>
    </citation>
    <scope>NUCLEOTIDE SEQUENCE [LARGE SCALE GENOMIC DNA]</scope>
    <source>
        <strain evidence="3 4">DSM 44099</strain>
    </source>
</reference>
<dbReference type="GO" id="GO:0070967">
    <property type="term" value="F:coenzyme F420 binding"/>
    <property type="evidence" value="ECO:0007669"/>
    <property type="project" value="TreeGrafter"/>
</dbReference>
<evidence type="ECO:0000256" key="2">
    <source>
        <dbReference type="ARBA" id="ARBA00049106"/>
    </source>
</evidence>
<comment type="similarity">
    <text evidence="1">Belongs to the F420H(2)-dependent quinone reductase family.</text>
</comment>
<dbReference type="Gene3D" id="2.30.110.10">
    <property type="entry name" value="Electron Transport, Fmn-binding Protein, Chain A"/>
    <property type="match status" value="1"/>
</dbReference>
<proteinExistence type="inferred from homology"/>
<comment type="catalytic activity">
    <reaction evidence="2">
        <text>oxidized coenzyme F420-(gamma-L-Glu)(n) + a quinol + H(+) = reduced coenzyme F420-(gamma-L-Glu)(n) + a quinone</text>
        <dbReference type="Rhea" id="RHEA:39663"/>
        <dbReference type="Rhea" id="RHEA-COMP:12939"/>
        <dbReference type="Rhea" id="RHEA-COMP:14378"/>
        <dbReference type="ChEBI" id="CHEBI:15378"/>
        <dbReference type="ChEBI" id="CHEBI:24646"/>
        <dbReference type="ChEBI" id="CHEBI:132124"/>
        <dbReference type="ChEBI" id="CHEBI:133980"/>
        <dbReference type="ChEBI" id="CHEBI:139511"/>
    </reaction>
</comment>
<protein>
    <submittedName>
        <fullName evidence="3">Deazaflavin-dependent oxidoreductase (Nitroreductase family)</fullName>
    </submittedName>
</protein>
<gene>
    <name evidence="3" type="ORF">DFJ67_5945</name>
</gene>
<dbReference type="EMBL" id="QUMQ01000001">
    <property type="protein sequence ID" value="REF99901.1"/>
    <property type="molecule type" value="Genomic_DNA"/>
</dbReference>
<evidence type="ECO:0000313" key="3">
    <source>
        <dbReference type="EMBL" id="REF99901.1"/>
    </source>
</evidence>